<dbReference type="Proteomes" id="UP000787635">
    <property type="component" value="Unassembled WGS sequence"/>
</dbReference>
<feature type="domain" description="CusB-like beta-barrel" evidence="4">
    <location>
        <begin position="186"/>
        <end position="256"/>
    </location>
</feature>
<evidence type="ECO:0000313" key="8">
    <source>
        <dbReference type="Proteomes" id="UP000787635"/>
    </source>
</evidence>
<dbReference type="Gene3D" id="2.40.420.20">
    <property type="match status" value="1"/>
</dbReference>
<evidence type="ECO:0000313" key="7">
    <source>
        <dbReference type="EMBL" id="NKC34588.1"/>
    </source>
</evidence>
<dbReference type="PANTHER" id="PTHR30469">
    <property type="entry name" value="MULTIDRUG RESISTANCE PROTEIN MDTA"/>
    <property type="match status" value="1"/>
</dbReference>
<keyword evidence="8" id="KW-1185">Reference proteome</keyword>
<dbReference type="EMBL" id="JAAVNE010000102">
    <property type="protein sequence ID" value="NKC34588.1"/>
    <property type="molecule type" value="Genomic_DNA"/>
</dbReference>
<gene>
    <name evidence="7" type="ORF">HEQ75_27295</name>
</gene>
<dbReference type="RefSeq" id="WP_168035283.1">
    <property type="nucleotide sequence ID" value="NZ_JAAVNE010000102.1"/>
</dbReference>
<dbReference type="Pfam" id="PF25973">
    <property type="entry name" value="BSH_CzcB"/>
    <property type="match status" value="1"/>
</dbReference>
<dbReference type="Gene3D" id="1.10.287.470">
    <property type="entry name" value="Helix hairpin bin"/>
    <property type="match status" value="1"/>
</dbReference>
<dbReference type="InterPro" id="IPR058637">
    <property type="entry name" value="YknX-like_C"/>
</dbReference>
<dbReference type="Gene3D" id="2.40.30.170">
    <property type="match status" value="1"/>
</dbReference>
<dbReference type="InterPro" id="IPR006143">
    <property type="entry name" value="RND_pump_MFP"/>
</dbReference>
<reference evidence="7 8" key="1">
    <citation type="submission" date="2020-03" db="EMBL/GenBank/DDBJ databases">
        <title>Roseomonas selenitidurans sp. nov. isolated from urban soil.</title>
        <authorList>
            <person name="Liu H."/>
        </authorList>
    </citation>
    <scope>NUCLEOTIDE SEQUENCE [LARGE SCALE GENOMIC DNA]</scope>
    <source>
        <strain evidence="7 8">BU-1</strain>
    </source>
</reference>
<evidence type="ECO:0000256" key="1">
    <source>
        <dbReference type="ARBA" id="ARBA00009477"/>
    </source>
</evidence>
<feature type="region of interest" description="Disordered" evidence="3">
    <location>
        <begin position="277"/>
        <end position="296"/>
    </location>
</feature>
<evidence type="ECO:0000256" key="2">
    <source>
        <dbReference type="SAM" id="Coils"/>
    </source>
</evidence>
<comment type="caution">
    <text evidence="7">The sequence shown here is derived from an EMBL/GenBank/DDBJ whole genome shotgun (WGS) entry which is preliminary data.</text>
</comment>
<evidence type="ECO:0000259" key="6">
    <source>
        <dbReference type="Pfam" id="PF25989"/>
    </source>
</evidence>
<evidence type="ECO:0000259" key="5">
    <source>
        <dbReference type="Pfam" id="PF25973"/>
    </source>
</evidence>
<dbReference type="InterPro" id="IPR058647">
    <property type="entry name" value="BSH_CzcB-like"/>
</dbReference>
<proteinExistence type="inferred from homology"/>
<feature type="compositionally biased region" description="Pro residues" evidence="3">
    <location>
        <begin position="284"/>
        <end position="293"/>
    </location>
</feature>
<protein>
    <submittedName>
        <fullName evidence="7">Efflux RND transporter periplasmic adaptor subunit</fullName>
    </submittedName>
</protein>
<feature type="coiled-coil region" evidence="2">
    <location>
        <begin position="124"/>
        <end position="151"/>
    </location>
</feature>
<dbReference type="Pfam" id="PF25989">
    <property type="entry name" value="YknX_C"/>
    <property type="match status" value="1"/>
</dbReference>
<dbReference type="InterPro" id="IPR058792">
    <property type="entry name" value="Beta-barrel_RND_2"/>
</dbReference>
<sequence length="358" mass="38418">MRRLLLLLALLAAGGTAAWVRYGLPPRVTIAMASQGTALEAVYATGTVEPVQWARIGPATRARLTEVLVEERQRVTEGQPMARLDDRQARSLVAEAEARARFAADDLARTRTLVARDISARTTLDRAERDAQAAEATARAARQRLDDYVVRAPTDGVVLRRDAEVGEVVDTPASLFWVGEPRPLRITAEVDEEDIARIRLGQRVLLRADAFPGQALTATVAQITPKGDTVRKAYRVRLALPDDTPLLVGMTVEANIVLRETPDAVLVPQAALVLPPAPRDASPSAPPAPPPGAPRQGHVWVVEKEVAQRRAVQVGVESPRNVEIRQGLRAGEAVVLNPPPGLTDGAPVRLQAAAAPPG</sequence>
<feature type="domain" description="YknX-like C-terminal permuted SH3-like" evidence="6">
    <location>
        <begin position="298"/>
        <end position="349"/>
    </location>
</feature>
<dbReference type="SUPFAM" id="SSF111369">
    <property type="entry name" value="HlyD-like secretion proteins"/>
    <property type="match status" value="1"/>
</dbReference>
<dbReference type="Gene3D" id="2.40.50.100">
    <property type="match status" value="1"/>
</dbReference>
<organism evidence="7 8">
    <name type="scientific">Falsiroseomonas selenitidurans</name>
    <dbReference type="NCBI Taxonomy" id="2716335"/>
    <lineage>
        <taxon>Bacteria</taxon>
        <taxon>Pseudomonadati</taxon>
        <taxon>Pseudomonadota</taxon>
        <taxon>Alphaproteobacteria</taxon>
        <taxon>Acetobacterales</taxon>
        <taxon>Roseomonadaceae</taxon>
        <taxon>Falsiroseomonas</taxon>
    </lineage>
</organism>
<dbReference type="NCBIfam" id="TIGR01730">
    <property type="entry name" value="RND_mfp"/>
    <property type="match status" value="1"/>
</dbReference>
<dbReference type="Pfam" id="PF25954">
    <property type="entry name" value="Beta-barrel_RND_2"/>
    <property type="match status" value="1"/>
</dbReference>
<evidence type="ECO:0000259" key="4">
    <source>
        <dbReference type="Pfam" id="PF25954"/>
    </source>
</evidence>
<accession>A0ABX1ECI5</accession>
<feature type="domain" description="CzcB-like barrel-sandwich hybrid" evidence="5">
    <location>
        <begin position="54"/>
        <end position="178"/>
    </location>
</feature>
<evidence type="ECO:0000256" key="3">
    <source>
        <dbReference type="SAM" id="MobiDB-lite"/>
    </source>
</evidence>
<keyword evidence="2" id="KW-0175">Coiled coil</keyword>
<name>A0ABX1ECI5_9PROT</name>
<comment type="similarity">
    <text evidence="1">Belongs to the membrane fusion protein (MFP) (TC 8.A.1) family.</text>
</comment>